<protein>
    <submittedName>
        <fullName evidence="1">Uncharacterized protein</fullName>
    </submittedName>
</protein>
<evidence type="ECO:0000313" key="1">
    <source>
        <dbReference type="EMBL" id="MBX45196.1"/>
    </source>
</evidence>
<dbReference type="EMBL" id="GGEC01064712">
    <property type="protein sequence ID" value="MBX45196.1"/>
    <property type="molecule type" value="Transcribed_RNA"/>
</dbReference>
<sequence>MTSTTRNKLLLSMHIHTLFPYANQQYVSIKMLVSHVYSSPIQDKC</sequence>
<dbReference type="AlphaFoldDB" id="A0A2P2NRS7"/>
<reference evidence="1" key="1">
    <citation type="submission" date="2018-02" db="EMBL/GenBank/DDBJ databases">
        <title>Rhizophora mucronata_Transcriptome.</title>
        <authorList>
            <person name="Meera S.P."/>
            <person name="Sreeshan A."/>
            <person name="Augustine A."/>
        </authorList>
    </citation>
    <scope>NUCLEOTIDE SEQUENCE</scope>
    <source>
        <tissue evidence="1">Leaf</tissue>
    </source>
</reference>
<proteinExistence type="predicted"/>
<name>A0A2P2NRS7_RHIMU</name>
<organism evidence="1">
    <name type="scientific">Rhizophora mucronata</name>
    <name type="common">Asiatic mangrove</name>
    <dbReference type="NCBI Taxonomy" id="61149"/>
    <lineage>
        <taxon>Eukaryota</taxon>
        <taxon>Viridiplantae</taxon>
        <taxon>Streptophyta</taxon>
        <taxon>Embryophyta</taxon>
        <taxon>Tracheophyta</taxon>
        <taxon>Spermatophyta</taxon>
        <taxon>Magnoliopsida</taxon>
        <taxon>eudicotyledons</taxon>
        <taxon>Gunneridae</taxon>
        <taxon>Pentapetalae</taxon>
        <taxon>rosids</taxon>
        <taxon>fabids</taxon>
        <taxon>Malpighiales</taxon>
        <taxon>Rhizophoraceae</taxon>
        <taxon>Rhizophora</taxon>
    </lineage>
</organism>
<accession>A0A2P2NRS7</accession>